<comment type="caution">
    <text evidence="7">The sequence shown here is derived from an EMBL/GenBank/DDBJ whole genome shotgun (WGS) entry which is preliminary data.</text>
</comment>
<dbReference type="PATRIC" id="fig|1423767.3.peg.347"/>
<dbReference type="eggNOG" id="COG0142">
    <property type="taxonomic scope" value="Bacteria"/>
</dbReference>
<name>A0A0R1VI64_9LACO</name>
<comment type="similarity">
    <text evidence="2 6">Belongs to the FPP/GGPP synthase family.</text>
</comment>
<dbReference type="OrthoDB" id="9805316at2"/>
<dbReference type="RefSeq" id="WP_025015293.1">
    <property type="nucleotide sequence ID" value="NZ_AZFU01000015.1"/>
</dbReference>
<dbReference type="SFLD" id="SFLDS00005">
    <property type="entry name" value="Isoprenoid_Synthase_Type_I"/>
    <property type="match status" value="1"/>
</dbReference>
<dbReference type="GO" id="GO:0008299">
    <property type="term" value="P:isoprenoid biosynthetic process"/>
    <property type="evidence" value="ECO:0007669"/>
    <property type="project" value="InterPro"/>
</dbReference>
<evidence type="ECO:0000256" key="5">
    <source>
        <dbReference type="ARBA" id="ARBA00022842"/>
    </source>
</evidence>
<dbReference type="InterPro" id="IPR008949">
    <property type="entry name" value="Isoprenoid_synthase_dom_sf"/>
</dbReference>
<proteinExistence type="inferred from homology"/>
<organism evidence="7 8">
    <name type="scientific">Lactobacillus kitasatonis DSM 16761 = JCM 1039</name>
    <dbReference type="NCBI Taxonomy" id="1423767"/>
    <lineage>
        <taxon>Bacteria</taxon>
        <taxon>Bacillati</taxon>
        <taxon>Bacillota</taxon>
        <taxon>Bacilli</taxon>
        <taxon>Lactobacillales</taxon>
        <taxon>Lactobacillaceae</taxon>
        <taxon>Lactobacillus</taxon>
    </lineage>
</organism>
<dbReference type="AlphaFoldDB" id="A0A0R1VI64"/>
<dbReference type="SUPFAM" id="SSF48576">
    <property type="entry name" value="Terpenoid synthases"/>
    <property type="match status" value="1"/>
</dbReference>
<dbReference type="CDD" id="cd00685">
    <property type="entry name" value="Trans_IPPS_HT"/>
    <property type="match status" value="1"/>
</dbReference>
<dbReference type="PANTHER" id="PTHR12001">
    <property type="entry name" value="GERANYLGERANYL PYROPHOSPHATE SYNTHASE"/>
    <property type="match status" value="1"/>
</dbReference>
<dbReference type="PROSITE" id="PS00723">
    <property type="entry name" value="POLYPRENYL_SYNTHASE_1"/>
    <property type="match status" value="1"/>
</dbReference>
<gene>
    <name evidence="7" type="ORF">FC59_GL000334</name>
</gene>
<evidence type="ECO:0000313" key="8">
    <source>
        <dbReference type="Proteomes" id="UP000051307"/>
    </source>
</evidence>
<dbReference type="Gene3D" id="1.10.600.10">
    <property type="entry name" value="Farnesyl Diphosphate Synthase"/>
    <property type="match status" value="1"/>
</dbReference>
<evidence type="ECO:0000256" key="1">
    <source>
        <dbReference type="ARBA" id="ARBA00001946"/>
    </source>
</evidence>
<dbReference type="InterPro" id="IPR033749">
    <property type="entry name" value="Polyprenyl_synt_CS"/>
</dbReference>
<dbReference type="PANTHER" id="PTHR12001:SF69">
    <property type="entry name" value="ALL TRANS-POLYPRENYL-DIPHOSPHATE SYNTHASE PDSS1"/>
    <property type="match status" value="1"/>
</dbReference>
<comment type="cofactor">
    <cofactor evidence="1">
        <name>Mg(2+)</name>
        <dbReference type="ChEBI" id="CHEBI:18420"/>
    </cofactor>
</comment>
<keyword evidence="4" id="KW-0479">Metal-binding</keyword>
<keyword evidence="3 6" id="KW-0808">Transferase</keyword>
<dbReference type="Pfam" id="PF00348">
    <property type="entry name" value="polyprenyl_synt"/>
    <property type="match status" value="1"/>
</dbReference>
<dbReference type="PROSITE" id="PS00444">
    <property type="entry name" value="POLYPRENYL_SYNTHASE_2"/>
    <property type="match status" value="1"/>
</dbReference>
<dbReference type="GO" id="GO:0004659">
    <property type="term" value="F:prenyltransferase activity"/>
    <property type="evidence" value="ECO:0007669"/>
    <property type="project" value="InterPro"/>
</dbReference>
<accession>A0A0R1VI64</accession>
<evidence type="ECO:0000256" key="6">
    <source>
        <dbReference type="RuleBase" id="RU004466"/>
    </source>
</evidence>
<dbReference type="InterPro" id="IPR000092">
    <property type="entry name" value="Polyprenyl_synt"/>
</dbReference>
<evidence type="ECO:0000256" key="2">
    <source>
        <dbReference type="ARBA" id="ARBA00006706"/>
    </source>
</evidence>
<protein>
    <submittedName>
        <fullName evidence="7">Trans-hexaprenyltranstransferase</fullName>
    </submittedName>
</protein>
<evidence type="ECO:0000256" key="4">
    <source>
        <dbReference type="ARBA" id="ARBA00022723"/>
    </source>
</evidence>
<dbReference type="EMBL" id="AZFU01000015">
    <property type="protein sequence ID" value="KRM05106.1"/>
    <property type="molecule type" value="Genomic_DNA"/>
</dbReference>
<evidence type="ECO:0000313" key="7">
    <source>
        <dbReference type="EMBL" id="KRM05106.1"/>
    </source>
</evidence>
<evidence type="ECO:0000256" key="3">
    <source>
        <dbReference type="ARBA" id="ARBA00022679"/>
    </source>
</evidence>
<reference evidence="7 8" key="1">
    <citation type="journal article" date="2015" name="Genome Announc.">
        <title>Expanding the biotechnology potential of lactobacilli through comparative genomics of 213 strains and associated genera.</title>
        <authorList>
            <person name="Sun Z."/>
            <person name="Harris H.M."/>
            <person name="McCann A."/>
            <person name="Guo C."/>
            <person name="Argimon S."/>
            <person name="Zhang W."/>
            <person name="Yang X."/>
            <person name="Jeffery I.B."/>
            <person name="Cooney J.C."/>
            <person name="Kagawa T.F."/>
            <person name="Liu W."/>
            <person name="Song Y."/>
            <person name="Salvetti E."/>
            <person name="Wrobel A."/>
            <person name="Rasinkangas P."/>
            <person name="Parkhill J."/>
            <person name="Rea M.C."/>
            <person name="O'Sullivan O."/>
            <person name="Ritari J."/>
            <person name="Douillard F.P."/>
            <person name="Paul Ross R."/>
            <person name="Yang R."/>
            <person name="Briner A.E."/>
            <person name="Felis G.E."/>
            <person name="de Vos W.M."/>
            <person name="Barrangou R."/>
            <person name="Klaenhammer T.R."/>
            <person name="Caufield P.W."/>
            <person name="Cui Y."/>
            <person name="Zhang H."/>
            <person name="O'Toole P.W."/>
        </authorList>
    </citation>
    <scope>NUCLEOTIDE SEQUENCE [LARGE SCALE GENOMIC DNA]</scope>
    <source>
        <strain evidence="7 8">DSM 16761</strain>
    </source>
</reference>
<sequence length="326" mass="36190">MNNSKPWKKYPLIASELEEVNQFIQKTIKTPHKSLQTALLQMADNGGKYLRPSLLLLAAHAVGKANKQTIKLASSIEILHMATLIHDDIIDDSDERRGNVSIQAAFGKDVAVYTGDLLFTDFFDLMLNAIDENEYLVRNAQTMRKILNGELGQMAERFNLKQTLDDYLSDIKGKTAALFRLAAEEGAHFAGGNIDQSNALAQFGENLGIAFQIVDDILDYSGGKQLNKPTLEDLATGVYSLPLLLALNQPALRDKLLPLLNKKRQMTLADMQKVQSILLDSTVIDDSHKLARQYAQKAIDNLAIFKPNPAVLLLKKLPSTLLTRSF</sequence>
<dbReference type="GO" id="GO:0046872">
    <property type="term" value="F:metal ion binding"/>
    <property type="evidence" value="ECO:0007669"/>
    <property type="project" value="UniProtKB-KW"/>
</dbReference>
<keyword evidence="5" id="KW-0460">Magnesium</keyword>
<dbReference type="Proteomes" id="UP000051307">
    <property type="component" value="Unassembled WGS sequence"/>
</dbReference>